<dbReference type="Proteomes" id="UP001589670">
    <property type="component" value="Unassembled WGS sequence"/>
</dbReference>
<keyword evidence="1" id="KW-0472">Membrane</keyword>
<protein>
    <submittedName>
        <fullName evidence="2">DUF5665 domain-containing protein</fullName>
    </submittedName>
</protein>
<reference evidence="2 3" key="1">
    <citation type="submission" date="2024-09" db="EMBL/GenBank/DDBJ databases">
        <authorList>
            <person name="Sun Q."/>
            <person name="Mori K."/>
        </authorList>
    </citation>
    <scope>NUCLEOTIDE SEQUENCE [LARGE SCALE GENOMIC DNA]</scope>
    <source>
        <strain evidence="2 3">CECT 9424</strain>
    </source>
</reference>
<gene>
    <name evidence="2" type="ORF">ACFFU4_05500</name>
</gene>
<evidence type="ECO:0000313" key="3">
    <source>
        <dbReference type="Proteomes" id="UP001589670"/>
    </source>
</evidence>
<keyword evidence="1" id="KW-0812">Transmembrane</keyword>
<evidence type="ECO:0000256" key="1">
    <source>
        <dbReference type="SAM" id="Phobius"/>
    </source>
</evidence>
<comment type="caution">
    <text evidence="2">The sequence shown here is derived from an EMBL/GenBank/DDBJ whole genome shotgun (WGS) entry which is preliminary data.</text>
</comment>
<feature type="transmembrane region" description="Helical" evidence="1">
    <location>
        <begin position="45"/>
        <end position="70"/>
    </location>
</feature>
<evidence type="ECO:0000313" key="2">
    <source>
        <dbReference type="EMBL" id="MFB9149205.1"/>
    </source>
</evidence>
<dbReference type="EMBL" id="JBHMEC010000009">
    <property type="protein sequence ID" value="MFB9149205.1"/>
    <property type="molecule type" value="Genomic_DNA"/>
</dbReference>
<sequence length="95" mass="10484">MGGPPRESEDLAREVHALRTEVARLNSHRFVRIHNNLPRLLAFNFARGLAVGLGTVLGATVLLSVVVWSLSQIEFLPIIGEWAAQIAEQMRAAQE</sequence>
<keyword evidence="3" id="KW-1185">Reference proteome</keyword>
<keyword evidence="1" id="KW-1133">Transmembrane helix</keyword>
<name>A0ABV5HXQ2_9RHOB</name>
<organism evidence="2 3">
    <name type="scientific">Roseovarius ramblicola</name>
    <dbReference type="NCBI Taxonomy" id="2022336"/>
    <lineage>
        <taxon>Bacteria</taxon>
        <taxon>Pseudomonadati</taxon>
        <taxon>Pseudomonadota</taxon>
        <taxon>Alphaproteobacteria</taxon>
        <taxon>Rhodobacterales</taxon>
        <taxon>Roseobacteraceae</taxon>
        <taxon>Roseovarius</taxon>
    </lineage>
</organism>
<proteinExistence type="predicted"/>
<dbReference type="Pfam" id="PF18910">
    <property type="entry name" value="DUF5665"/>
    <property type="match status" value="1"/>
</dbReference>
<dbReference type="RefSeq" id="WP_377067879.1">
    <property type="nucleotide sequence ID" value="NZ_JBHMEC010000009.1"/>
</dbReference>
<dbReference type="InterPro" id="IPR043723">
    <property type="entry name" value="DUF5665"/>
</dbReference>
<accession>A0ABV5HXQ2</accession>